<organism evidence="3 4">
    <name type="scientific">Actinacidiphila yanglinensis</name>
    <dbReference type="NCBI Taxonomy" id="310779"/>
    <lineage>
        <taxon>Bacteria</taxon>
        <taxon>Bacillati</taxon>
        <taxon>Actinomycetota</taxon>
        <taxon>Actinomycetes</taxon>
        <taxon>Kitasatosporales</taxon>
        <taxon>Streptomycetaceae</taxon>
        <taxon>Actinacidiphila</taxon>
    </lineage>
</organism>
<dbReference type="RefSeq" id="WP_103884706.1">
    <property type="nucleotide sequence ID" value="NZ_FNVU01000002.1"/>
</dbReference>
<dbReference type="EMBL" id="FNVU01000002">
    <property type="protein sequence ID" value="SEF96115.1"/>
    <property type="molecule type" value="Genomic_DNA"/>
</dbReference>
<gene>
    <name evidence="3" type="ORF">SAMN05216223_102605</name>
</gene>
<dbReference type="InterPro" id="IPR049450">
    <property type="entry name" value="ACOT8-like_C"/>
</dbReference>
<reference evidence="3 4" key="1">
    <citation type="submission" date="2016-10" db="EMBL/GenBank/DDBJ databases">
        <authorList>
            <person name="de Groot N.N."/>
        </authorList>
    </citation>
    <scope>NUCLEOTIDE SEQUENCE [LARGE SCALE GENOMIC DNA]</scope>
    <source>
        <strain evidence="3 4">CGMCC 4.2023</strain>
    </source>
</reference>
<dbReference type="PANTHER" id="PTHR38110:SF1">
    <property type="entry name" value="THIOESTERASE DOMAIN-CONTAINING PROTEIN"/>
    <property type="match status" value="1"/>
</dbReference>
<feature type="domain" description="Acyl-CoA thioesterase-like C-terminal" evidence="2">
    <location>
        <begin position="159"/>
        <end position="283"/>
    </location>
</feature>
<dbReference type="SUPFAM" id="SSF54637">
    <property type="entry name" value="Thioesterase/thiol ester dehydrase-isomerase"/>
    <property type="match status" value="2"/>
</dbReference>
<dbReference type="Pfam" id="PF13622">
    <property type="entry name" value="4HBT_3"/>
    <property type="match status" value="1"/>
</dbReference>
<dbReference type="Proteomes" id="UP000236754">
    <property type="component" value="Unassembled WGS sequence"/>
</dbReference>
<dbReference type="Pfam" id="PF20789">
    <property type="entry name" value="4HBT_3C"/>
    <property type="match status" value="1"/>
</dbReference>
<evidence type="ECO:0000259" key="1">
    <source>
        <dbReference type="Pfam" id="PF13622"/>
    </source>
</evidence>
<evidence type="ECO:0000313" key="3">
    <source>
        <dbReference type="EMBL" id="SEF96115.1"/>
    </source>
</evidence>
<evidence type="ECO:0000313" key="4">
    <source>
        <dbReference type="Proteomes" id="UP000236754"/>
    </source>
</evidence>
<dbReference type="InterPro" id="IPR049449">
    <property type="entry name" value="TesB_ACOT8-like_N"/>
</dbReference>
<evidence type="ECO:0000259" key="2">
    <source>
        <dbReference type="Pfam" id="PF20789"/>
    </source>
</evidence>
<dbReference type="PANTHER" id="PTHR38110">
    <property type="entry name" value="CHROMOSOME 23, WHOLE GENOME SHOTGUN SEQUENCE"/>
    <property type="match status" value="1"/>
</dbReference>
<name>A0A1H5W9J6_9ACTN</name>
<dbReference type="Gene3D" id="2.40.160.210">
    <property type="entry name" value="Acyl-CoA thioesterase, double hotdog domain"/>
    <property type="match status" value="1"/>
</dbReference>
<feature type="domain" description="Acyl-CoA thioesterase-like N-terminal HotDog" evidence="1">
    <location>
        <begin position="37"/>
        <end position="118"/>
    </location>
</feature>
<keyword evidence="4" id="KW-1185">Reference proteome</keyword>
<dbReference type="InterPro" id="IPR029069">
    <property type="entry name" value="HotDog_dom_sf"/>
</dbReference>
<protein>
    <submittedName>
        <fullName evidence="3">Thioesterase-like superfamily protein</fullName>
    </submittedName>
</protein>
<sequence length="286" mass="29921">MAEGTAPAALGDSEFDRDTAVAARAAEPGAYDTGLSRGWTIMGAVNGGYLLAVAARALRDALPHPDPFSITAHYLTPSQPGPAVVRTQQVRAGRTMSTGQASLFQRDEQGNEVERLRVLAAYGELDALPDDVRTSAKPPVMPGYGDCVGSESAPGGRPVAGDTAILDRLDLRLDPATAGWAVGAPSGVGAIRGWLGLADGRDHDPLSLLLAVDALPPTAFDLGLKGWTPTLELTAHVRCRPAPGPVRVSLTTRNLAGGLLEEDAEVWDAEDRLVAQSRQLARVPRG</sequence>
<dbReference type="InterPro" id="IPR042171">
    <property type="entry name" value="Acyl-CoA_hotdog"/>
</dbReference>
<proteinExistence type="predicted"/>
<dbReference type="InterPro" id="IPR052389">
    <property type="entry name" value="Sec_Metab_Biosynth-Assoc"/>
</dbReference>
<dbReference type="AlphaFoldDB" id="A0A1H5W9J6"/>
<accession>A0A1H5W9J6</accession>
<dbReference type="OrthoDB" id="5418286at2"/>